<gene>
    <name evidence="2" type="ORF">J2S55_005551</name>
</gene>
<evidence type="ECO:0000256" key="1">
    <source>
        <dbReference type="SAM" id="MobiDB-lite"/>
    </source>
</evidence>
<name>A0ABT9RD03_9ACTN</name>
<evidence type="ECO:0000313" key="3">
    <source>
        <dbReference type="Proteomes" id="UP001230426"/>
    </source>
</evidence>
<reference evidence="2 3" key="1">
    <citation type="submission" date="2023-07" db="EMBL/GenBank/DDBJ databases">
        <title>Sequencing the genomes of 1000 actinobacteria strains.</title>
        <authorList>
            <person name="Klenk H.-P."/>
        </authorList>
    </citation>
    <scope>NUCLEOTIDE SEQUENCE [LARGE SCALE GENOMIC DNA]</scope>
    <source>
        <strain evidence="2 3">DSM 44109</strain>
    </source>
</reference>
<protein>
    <submittedName>
        <fullName evidence="2">Uncharacterized protein</fullName>
    </submittedName>
</protein>
<accession>A0ABT9RD03</accession>
<dbReference type="EMBL" id="JAUSRB010000002">
    <property type="protein sequence ID" value="MDP9866285.1"/>
    <property type="molecule type" value="Genomic_DNA"/>
</dbReference>
<dbReference type="Proteomes" id="UP001230426">
    <property type="component" value="Unassembled WGS sequence"/>
</dbReference>
<feature type="compositionally biased region" description="Basic and acidic residues" evidence="1">
    <location>
        <begin position="49"/>
        <end position="62"/>
    </location>
</feature>
<evidence type="ECO:0000313" key="2">
    <source>
        <dbReference type="EMBL" id="MDP9866285.1"/>
    </source>
</evidence>
<sequence length="78" mass="8602">MKIVFKQLFESFSKSAVAWCTTSYGSSIDIVFDSPIFLRHVFGQVEGVGGHHEDDHGEEGARARARPASRARGEHPIS</sequence>
<proteinExistence type="predicted"/>
<keyword evidence="3" id="KW-1185">Reference proteome</keyword>
<feature type="region of interest" description="Disordered" evidence="1">
    <location>
        <begin position="48"/>
        <end position="78"/>
    </location>
</feature>
<comment type="caution">
    <text evidence="2">The sequence shown here is derived from an EMBL/GenBank/DDBJ whole genome shotgun (WGS) entry which is preliminary data.</text>
</comment>
<organism evidence="2 3">
    <name type="scientific">Streptosporangium brasiliense</name>
    <dbReference type="NCBI Taxonomy" id="47480"/>
    <lineage>
        <taxon>Bacteria</taxon>
        <taxon>Bacillati</taxon>
        <taxon>Actinomycetota</taxon>
        <taxon>Actinomycetes</taxon>
        <taxon>Streptosporangiales</taxon>
        <taxon>Streptosporangiaceae</taxon>
        <taxon>Streptosporangium</taxon>
    </lineage>
</organism>
<dbReference type="RefSeq" id="WP_306866747.1">
    <property type="nucleotide sequence ID" value="NZ_JAUSRB010000002.1"/>
</dbReference>